<dbReference type="EMBL" id="BAAAMJ010000054">
    <property type="protein sequence ID" value="GAA1929590.1"/>
    <property type="molecule type" value="Genomic_DNA"/>
</dbReference>
<accession>A0ABN2PSB6</accession>
<name>A0ABN2PSB6_9ACTN</name>
<gene>
    <name evidence="2" type="ORF">GCM10009716_41570</name>
</gene>
<proteinExistence type="predicted"/>
<protein>
    <submittedName>
        <fullName evidence="2">Uncharacterized protein</fullName>
    </submittedName>
</protein>
<keyword evidence="1" id="KW-0175">Coiled coil</keyword>
<reference evidence="2 3" key="1">
    <citation type="journal article" date="2019" name="Int. J. Syst. Evol. Microbiol.">
        <title>The Global Catalogue of Microorganisms (GCM) 10K type strain sequencing project: providing services to taxonomists for standard genome sequencing and annotation.</title>
        <authorList>
            <consortium name="The Broad Institute Genomics Platform"/>
            <consortium name="The Broad Institute Genome Sequencing Center for Infectious Disease"/>
            <person name="Wu L."/>
            <person name="Ma J."/>
        </authorList>
    </citation>
    <scope>NUCLEOTIDE SEQUENCE [LARGE SCALE GENOMIC DNA]</scope>
    <source>
        <strain evidence="2 3">JCM 13581</strain>
    </source>
</reference>
<evidence type="ECO:0000313" key="3">
    <source>
        <dbReference type="Proteomes" id="UP001501303"/>
    </source>
</evidence>
<keyword evidence="3" id="KW-1185">Reference proteome</keyword>
<evidence type="ECO:0000313" key="2">
    <source>
        <dbReference type="EMBL" id="GAA1929590.1"/>
    </source>
</evidence>
<dbReference type="Proteomes" id="UP001501303">
    <property type="component" value="Unassembled WGS sequence"/>
</dbReference>
<feature type="coiled-coil region" evidence="1">
    <location>
        <begin position="5"/>
        <end position="46"/>
    </location>
</feature>
<evidence type="ECO:0000256" key="1">
    <source>
        <dbReference type="SAM" id="Coils"/>
    </source>
</evidence>
<sequence>MGSLFEELEARESAERERVDALQAELAELTGHLEDARAVLERLRVTRETVAEVLAEMEPLSGAAPVADVSVGIRSCRRMRVPSGGWRGCCRCRSGSRA</sequence>
<comment type="caution">
    <text evidence="2">The sequence shown here is derived from an EMBL/GenBank/DDBJ whole genome shotgun (WGS) entry which is preliminary data.</text>
</comment>
<organism evidence="2 3">
    <name type="scientific">Streptomyces sodiiphilus</name>
    <dbReference type="NCBI Taxonomy" id="226217"/>
    <lineage>
        <taxon>Bacteria</taxon>
        <taxon>Bacillati</taxon>
        <taxon>Actinomycetota</taxon>
        <taxon>Actinomycetes</taxon>
        <taxon>Kitasatosporales</taxon>
        <taxon>Streptomycetaceae</taxon>
        <taxon>Streptomyces</taxon>
    </lineage>
</organism>